<dbReference type="EMBL" id="JACEEZ010024743">
    <property type="protein sequence ID" value="KAG0708727.1"/>
    <property type="molecule type" value="Genomic_DNA"/>
</dbReference>
<gene>
    <name evidence="2" type="ORF">GWK47_023967</name>
</gene>
<dbReference type="PROSITE" id="PS50835">
    <property type="entry name" value="IG_LIKE"/>
    <property type="match status" value="1"/>
</dbReference>
<sequence length="201" mass="22037">MIACVEGLHERVFFFQGTRVYNELREEGGVGEDEESSPVVRNVHWMGVAEEPGSYRCVAVNELGKDASPHKVFLVTDGESPLAISLKLEIGGEVVGVGEAVRVVEGDDLKLTCRANKVSVKAPLTWTLNGALLDTTVKETWGMEVTERKTRLSLISTVRARILQRAGDNFSIACRDKTGNQTSTVFHVQGKSLTTLFCLQK</sequence>
<evidence type="ECO:0000259" key="1">
    <source>
        <dbReference type="PROSITE" id="PS50835"/>
    </source>
</evidence>
<keyword evidence="3" id="KW-1185">Reference proteome</keyword>
<dbReference type="Proteomes" id="UP000770661">
    <property type="component" value="Unassembled WGS sequence"/>
</dbReference>
<dbReference type="AlphaFoldDB" id="A0A8J4XVX7"/>
<evidence type="ECO:0000313" key="3">
    <source>
        <dbReference type="Proteomes" id="UP000770661"/>
    </source>
</evidence>
<dbReference type="InterPro" id="IPR036179">
    <property type="entry name" value="Ig-like_dom_sf"/>
</dbReference>
<evidence type="ECO:0000313" key="2">
    <source>
        <dbReference type="EMBL" id="KAG0708727.1"/>
    </source>
</evidence>
<accession>A0A8J4XVX7</accession>
<name>A0A8J4XVX7_CHIOP</name>
<dbReference type="InterPro" id="IPR007110">
    <property type="entry name" value="Ig-like_dom"/>
</dbReference>
<dbReference type="SUPFAM" id="SSF48726">
    <property type="entry name" value="Immunoglobulin"/>
    <property type="match status" value="1"/>
</dbReference>
<organism evidence="2 3">
    <name type="scientific">Chionoecetes opilio</name>
    <name type="common">Atlantic snow crab</name>
    <name type="synonym">Cancer opilio</name>
    <dbReference type="NCBI Taxonomy" id="41210"/>
    <lineage>
        <taxon>Eukaryota</taxon>
        <taxon>Metazoa</taxon>
        <taxon>Ecdysozoa</taxon>
        <taxon>Arthropoda</taxon>
        <taxon>Crustacea</taxon>
        <taxon>Multicrustacea</taxon>
        <taxon>Malacostraca</taxon>
        <taxon>Eumalacostraca</taxon>
        <taxon>Eucarida</taxon>
        <taxon>Decapoda</taxon>
        <taxon>Pleocyemata</taxon>
        <taxon>Brachyura</taxon>
        <taxon>Eubrachyura</taxon>
        <taxon>Majoidea</taxon>
        <taxon>Majidae</taxon>
        <taxon>Chionoecetes</taxon>
    </lineage>
</organism>
<comment type="caution">
    <text evidence="2">The sequence shown here is derived from an EMBL/GenBank/DDBJ whole genome shotgun (WGS) entry which is preliminary data.</text>
</comment>
<dbReference type="InterPro" id="IPR013783">
    <property type="entry name" value="Ig-like_fold"/>
</dbReference>
<protein>
    <recommendedName>
        <fullName evidence="1">Ig-like domain-containing protein</fullName>
    </recommendedName>
</protein>
<proteinExistence type="predicted"/>
<reference evidence="2" key="1">
    <citation type="submission" date="2020-07" db="EMBL/GenBank/DDBJ databases">
        <title>The High-quality genome of the commercially important snow crab, Chionoecetes opilio.</title>
        <authorList>
            <person name="Jeong J.-H."/>
            <person name="Ryu S."/>
        </authorList>
    </citation>
    <scope>NUCLEOTIDE SEQUENCE</scope>
    <source>
        <strain evidence="2">MADBK_172401_WGS</strain>
        <tissue evidence="2">Digestive gland</tissue>
    </source>
</reference>
<dbReference type="Gene3D" id="2.60.40.10">
    <property type="entry name" value="Immunoglobulins"/>
    <property type="match status" value="1"/>
</dbReference>
<feature type="domain" description="Ig-like" evidence="1">
    <location>
        <begin position="81"/>
        <end position="194"/>
    </location>
</feature>